<keyword evidence="3" id="KW-1185">Reference proteome</keyword>
<reference evidence="2 3" key="1">
    <citation type="submission" date="2020-09" db="EMBL/GenBank/DDBJ databases">
        <title>A novel species.</title>
        <authorList>
            <person name="Gao J."/>
        </authorList>
    </citation>
    <scope>NUCLEOTIDE SEQUENCE [LARGE SCALE GENOMIC DNA]</scope>
    <source>
        <strain evidence="2 3">CRXT-Y-14</strain>
        <plasmid evidence="2 3">unnamed1</plasmid>
    </source>
</reference>
<organism evidence="2 3">
    <name type="scientific">Streptomyces xanthii</name>
    <dbReference type="NCBI Taxonomy" id="2768069"/>
    <lineage>
        <taxon>Bacteria</taxon>
        <taxon>Bacillati</taxon>
        <taxon>Actinomycetota</taxon>
        <taxon>Actinomycetes</taxon>
        <taxon>Kitasatosporales</taxon>
        <taxon>Streptomycetaceae</taxon>
        <taxon>Streptomyces</taxon>
    </lineage>
</organism>
<evidence type="ECO:0000256" key="1">
    <source>
        <dbReference type="SAM" id="SignalP"/>
    </source>
</evidence>
<keyword evidence="1" id="KW-0732">Signal</keyword>
<gene>
    <name evidence="2" type="ORF">IAG42_36945</name>
</gene>
<dbReference type="RefSeq" id="WP_188341990.1">
    <property type="nucleotide sequence ID" value="NZ_CP061282.1"/>
</dbReference>
<evidence type="ECO:0000313" key="2">
    <source>
        <dbReference type="EMBL" id="QNS09335.1"/>
    </source>
</evidence>
<dbReference type="AlphaFoldDB" id="A0A7H1BKT0"/>
<dbReference type="KEGG" id="sxn:IAG42_36945"/>
<accession>A0A7H1BKT0</accession>
<feature type="chain" id="PRO_5028938415" evidence="1">
    <location>
        <begin position="37"/>
        <end position="145"/>
    </location>
</feature>
<keyword evidence="2" id="KW-0614">Plasmid</keyword>
<proteinExistence type="predicted"/>
<evidence type="ECO:0000313" key="3">
    <source>
        <dbReference type="Proteomes" id="UP000516428"/>
    </source>
</evidence>
<geneLocation type="plasmid" evidence="2 3">
    <name>unnamed1</name>
</geneLocation>
<name>A0A7H1BKT0_9ACTN</name>
<sequence>MGFIVRVRAGRTGVTVAGAAVAVAVALIGVAAPASAAPRQSAQAVQALVEAAPAPTGLAYTYDAARQTVTVTWDAKALEDTVTRNYRVGNCGPTPQYPCFVAPDIILGNSFSFTMAPGSAPRYIKVYAENASHQLTGSQVLTVTV</sequence>
<dbReference type="Proteomes" id="UP000516428">
    <property type="component" value="Plasmid unnamed1"/>
</dbReference>
<dbReference type="EMBL" id="CP061282">
    <property type="protein sequence ID" value="QNS09335.1"/>
    <property type="molecule type" value="Genomic_DNA"/>
</dbReference>
<feature type="signal peptide" evidence="1">
    <location>
        <begin position="1"/>
        <end position="36"/>
    </location>
</feature>
<protein>
    <submittedName>
        <fullName evidence="2">Uncharacterized protein</fullName>
    </submittedName>
</protein>